<comment type="caution">
    <text evidence="1">The sequence shown here is derived from an EMBL/GenBank/DDBJ whole genome shotgun (WGS) entry which is preliminary data.</text>
</comment>
<sequence length="85" mass="9845">MLANETEITQDRLKSICARQRAKAALSMSYRSVSLSCQINSPRRNRVVSRRSRFMCEALRQLCQMPETRSRKPDLQLVDDLMQGN</sequence>
<protein>
    <submittedName>
        <fullName evidence="1">Uncharacterized protein</fullName>
    </submittedName>
</protein>
<name>A0ABX0WCN6_9RHOB</name>
<dbReference type="RefSeq" id="WP_167684592.1">
    <property type="nucleotide sequence ID" value="NZ_QHLQ01000012.1"/>
</dbReference>
<dbReference type="EMBL" id="QHLQ01000012">
    <property type="protein sequence ID" value="NIZ61966.1"/>
    <property type="molecule type" value="Genomic_DNA"/>
</dbReference>
<organism evidence="1 2">
    <name type="scientific">Parasedimentitalea denitrificans</name>
    <dbReference type="NCBI Taxonomy" id="2211118"/>
    <lineage>
        <taxon>Bacteria</taxon>
        <taxon>Pseudomonadati</taxon>
        <taxon>Pseudomonadota</taxon>
        <taxon>Alphaproteobacteria</taxon>
        <taxon>Rhodobacterales</taxon>
        <taxon>Paracoccaceae</taxon>
        <taxon>Parasedimentitalea</taxon>
    </lineage>
</organism>
<dbReference type="Proteomes" id="UP001429564">
    <property type="component" value="Unassembled WGS sequence"/>
</dbReference>
<gene>
    <name evidence="1" type="ORF">DL239_13375</name>
</gene>
<reference evidence="1 2" key="1">
    <citation type="submission" date="2018-05" db="EMBL/GenBank/DDBJ databases">
        <authorList>
            <person name="Zhang Y.-J."/>
        </authorList>
    </citation>
    <scope>NUCLEOTIDE SEQUENCE [LARGE SCALE GENOMIC DNA]</scope>
    <source>
        <strain evidence="1 2">CY04</strain>
    </source>
</reference>
<accession>A0ABX0WCN6</accession>
<evidence type="ECO:0000313" key="2">
    <source>
        <dbReference type="Proteomes" id="UP001429564"/>
    </source>
</evidence>
<keyword evidence="2" id="KW-1185">Reference proteome</keyword>
<evidence type="ECO:0000313" key="1">
    <source>
        <dbReference type="EMBL" id="NIZ61966.1"/>
    </source>
</evidence>
<proteinExistence type="predicted"/>